<evidence type="ECO:0000256" key="1">
    <source>
        <dbReference type="SAM" id="SignalP"/>
    </source>
</evidence>
<keyword evidence="1" id="KW-0732">Signal</keyword>
<dbReference type="Proteomes" id="UP001388366">
    <property type="component" value="Unassembled WGS sequence"/>
</dbReference>
<dbReference type="SUPFAM" id="SSF56300">
    <property type="entry name" value="Metallo-dependent phosphatases"/>
    <property type="match status" value="1"/>
</dbReference>
<name>A0ABU9TXR4_9GAMM</name>
<dbReference type="RefSeq" id="WP_231658953.1">
    <property type="nucleotide sequence ID" value="NZ_JBBMQU010000003.1"/>
</dbReference>
<evidence type="ECO:0008006" key="4">
    <source>
        <dbReference type="Google" id="ProtNLM"/>
    </source>
</evidence>
<dbReference type="EMBL" id="JBBMQU010000003">
    <property type="protein sequence ID" value="MEM5549571.1"/>
    <property type="molecule type" value="Genomic_DNA"/>
</dbReference>
<accession>A0ABU9TXR4</accession>
<dbReference type="InterPro" id="IPR029052">
    <property type="entry name" value="Metallo-depent_PP-like"/>
</dbReference>
<sequence>MMGNMFGLMSSIIVLVSASSLSASPIEAKPVTDFLVMADMPYTIIDHKNLAPTGLLGKKIAQTPHGFLMHLGDMKAGAEPCTDKLLTTHKQLLSTLTEQPFVFTPGDNDWTDCDRENLTPRYDELERLAFIKELMFDKAYLEKVTTLTGFKRQTSMTENARWQFADVEFMTLHIAGTHNGRRQVLKSDKQMAYHHADLRDSNNLSWLAQADPKAKAYVIAFQADIYTHKTEQAACSELVTANCDGFKIYRDALAQFAQSVAKPVLVIHGDTGEFCQQKLAANLTRLNAPGDYMFSDIAQVSITESKDSNGINWQITSLKTNKPLVRICN</sequence>
<organism evidence="2 3">
    <name type="scientific">Pseudoalteromonas neustonica</name>
    <dbReference type="NCBI Taxonomy" id="1840331"/>
    <lineage>
        <taxon>Bacteria</taxon>
        <taxon>Pseudomonadati</taxon>
        <taxon>Pseudomonadota</taxon>
        <taxon>Gammaproteobacteria</taxon>
        <taxon>Alteromonadales</taxon>
        <taxon>Pseudoalteromonadaceae</taxon>
        <taxon>Pseudoalteromonas</taxon>
    </lineage>
</organism>
<proteinExistence type="predicted"/>
<feature type="chain" id="PRO_5045766869" description="Calcineurin-like phosphoesterase domain-containing protein" evidence="1">
    <location>
        <begin position="29"/>
        <end position="329"/>
    </location>
</feature>
<keyword evidence="3" id="KW-1185">Reference proteome</keyword>
<protein>
    <recommendedName>
        <fullName evidence="4">Calcineurin-like phosphoesterase domain-containing protein</fullName>
    </recommendedName>
</protein>
<evidence type="ECO:0000313" key="2">
    <source>
        <dbReference type="EMBL" id="MEM5549571.1"/>
    </source>
</evidence>
<gene>
    <name evidence="2" type="ORF">WNY63_02320</name>
</gene>
<evidence type="ECO:0000313" key="3">
    <source>
        <dbReference type="Proteomes" id="UP001388366"/>
    </source>
</evidence>
<reference evidence="2 3" key="1">
    <citation type="submission" date="2024-03" db="EMBL/GenBank/DDBJ databases">
        <title>Community enrichment and isolation of bacterial strains for fucoidan degradation.</title>
        <authorList>
            <person name="Sichert A."/>
        </authorList>
    </citation>
    <scope>NUCLEOTIDE SEQUENCE [LARGE SCALE GENOMIC DNA]</scope>
    <source>
        <strain evidence="2 3">AS81</strain>
    </source>
</reference>
<feature type="signal peptide" evidence="1">
    <location>
        <begin position="1"/>
        <end position="28"/>
    </location>
</feature>
<comment type="caution">
    <text evidence="2">The sequence shown here is derived from an EMBL/GenBank/DDBJ whole genome shotgun (WGS) entry which is preliminary data.</text>
</comment>